<sequence length="285" mass="31077">MKEKVVLNNLYSDAWEKLKKDKVVMISLAVLIVIILLAIFAPVIAPYPPEQQNMKNMLSTFSKEHLLGTDEFGRDILTRILYGARASLLVAVLGEVISVIIGVTLGVVAGYFGGVVDAIISRIIEIFSSFPQILFAIAIMFALGPGIENVFITIGITGWTGIARIIRADVMKLKHNQYIEMCKISGGSTLRILVRHVIPNCLSTITVVATMNIPGNIMYEASLSFLGLGVQPPTASWGVMINTSRNFLRTNPTYSIYPGIAIIITVLAFNILGDGLRDALDPKLN</sequence>
<dbReference type="PANTHER" id="PTHR43386:SF1">
    <property type="entry name" value="D,D-DIPEPTIDE TRANSPORT SYSTEM PERMEASE PROTEIN DDPC-RELATED"/>
    <property type="match status" value="1"/>
</dbReference>
<dbReference type="STRING" id="1121306.SAMN02745196_02624"/>
<dbReference type="Gene3D" id="1.10.3720.10">
    <property type="entry name" value="MetI-like"/>
    <property type="match status" value="1"/>
</dbReference>
<dbReference type="SUPFAM" id="SSF161098">
    <property type="entry name" value="MetI-like"/>
    <property type="match status" value="1"/>
</dbReference>
<proteinExistence type="inferred from homology"/>
<dbReference type="Pfam" id="PF00528">
    <property type="entry name" value="BPD_transp_1"/>
    <property type="match status" value="1"/>
</dbReference>
<keyword evidence="10" id="KW-1185">Reference proteome</keyword>
<dbReference type="GO" id="GO:0055085">
    <property type="term" value="P:transmembrane transport"/>
    <property type="evidence" value="ECO:0007669"/>
    <property type="project" value="InterPro"/>
</dbReference>
<keyword evidence="5 7" id="KW-1133">Transmembrane helix</keyword>
<feature type="transmembrane region" description="Helical" evidence="7">
    <location>
        <begin position="23"/>
        <end position="45"/>
    </location>
</feature>
<dbReference type="EMBL" id="FQXP01000011">
    <property type="protein sequence ID" value="SHI06573.1"/>
    <property type="molecule type" value="Genomic_DNA"/>
</dbReference>
<dbReference type="InterPro" id="IPR050366">
    <property type="entry name" value="BP-dependent_transpt_permease"/>
</dbReference>
<gene>
    <name evidence="9" type="ORF">SAMN02745196_02624</name>
</gene>
<keyword evidence="6 7" id="KW-0472">Membrane</keyword>
<evidence type="ECO:0000256" key="4">
    <source>
        <dbReference type="ARBA" id="ARBA00022692"/>
    </source>
</evidence>
<keyword evidence="3" id="KW-1003">Cell membrane</keyword>
<dbReference type="PANTHER" id="PTHR43386">
    <property type="entry name" value="OLIGOPEPTIDE TRANSPORT SYSTEM PERMEASE PROTEIN APPC"/>
    <property type="match status" value="1"/>
</dbReference>
<dbReference type="InterPro" id="IPR053474">
    <property type="entry name" value="Staphylopine_ABC_permease"/>
</dbReference>
<comment type="subcellular location">
    <subcellularLocation>
        <location evidence="1 7">Cell membrane</location>
        <topology evidence="1 7">Multi-pass membrane protein</topology>
    </subcellularLocation>
</comment>
<dbReference type="InterPro" id="IPR035906">
    <property type="entry name" value="MetI-like_sf"/>
</dbReference>
<evidence type="ECO:0000256" key="2">
    <source>
        <dbReference type="ARBA" id="ARBA00022448"/>
    </source>
</evidence>
<dbReference type="InterPro" id="IPR025966">
    <property type="entry name" value="OppC_N"/>
</dbReference>
<dbReference type="CDD" id="cd06261">
    <property type="entry name" value="TM_PBP2"/>
    <property type="match status" value="1"/>
</dbReference>
<dbReference type="Pfam" id="PF12911">
    <property type="entry name" value="OppC_N"/>
    <property type="match status" value="1"/>
</dbReference>
<evidence type="ECO:0000313" key="10">
    <source>
        <dbReference type="Proteomes" id="UP000184526"/>
    </source>
</evidence>
<protein>
    <submittedName>
        <fullName evidence="9">Peptide/nickel transport system permease protein</fullName>
    </submittedName>
</protein>
<reference evidence="9 10" key="1">
    <citation type="submission" date="2016-11" db="EMBL/GenBank/DDBJ databases">
        <authorList>
            <person name="Jaros S."/>
            <person name="Januszkiewicz K."/>
            <person name="Wedrychowicz H."/>
        </authorList>
    </citation>
    <scope>NUCLEOTIDE SEQUENCE [LARGE SCALE GENOMIC DNA]</scope>
    <source>
        <strain evidence="9 10">DSM 3089</strain>
    </source>
</reference>
<feature type="transmembrane region" description="Helical" evidence="7">
    <location>
        <begin position="88"/>
        <end position="112"/>
    </location>
</feature>
<organism evidence="9 10">
    <name type="scientific">Clostridium collagenovorans DSM 3089</name>
    <dbReference type="NCBI Taxonomy" id="1121306"/>
    <lineage>
        <taxon>Bacteria</taxon>
        <taxon>Bacillati</taxon>
        <taxon>Bacillota</taxon>
        <taxon>Clostridia</taxon>
        <taxon>Eubacteriales</taxon>
        <taxon>Clostridiaceae</taxon>
        <taxon>Clostridium</taxon>
    </lineage>
</organism>
<dbReference type="GO" id="GO:0005886">
    <property type="term" value="C:plasma membrane"/>
    <property type="evidence" value="ECO:0007669"/>
    <property type="project" value="UniProtKB-SubCell"/>
</dbReference>
<dbReference type="Proteomes" id="UP000184526">
    <property type="component" value="Unassembled WGS sequence"/>
</dbReference>
<keyword evidence="2 7" id="KW-0813">Transport</keyword>
<feature type="domain" description="ABC transmembrane type-1" evidence="8">
    <location>
        <begin position="84"/>
        <end position="273"/>
    </location>
</feature>
<dbReference type="RefSeq" id="WP_242944352.1">
    <property type="nucleotide sequence ID" value="NZ_FQXP01000011.1"/>
</dbReference>
<dbReference type="NCBIfam" id="NF045473">
    <property type="entry name" value="Opp1C"/>
    <property type="match status" value="1"/>
</dbReference>
<feature type="transmembrane region" description="Helical" evidence="7">
    <location>
        <begin position="254"/>
        <end position="273"/>
    </location>
</feature>
<name>A0A1M5Y526_9CLOT</name>
<evidence type="ECO:0000259" key="8">
    <source>
        <dbReference type="PROSITE" id="PS50928"/>
    </source>
</evidence>
<evidence type="ECO:0000256" key="3">
    <source>
        <dbReference type="ARBA" id="ARBA00022475"/>
    </source>
</evidence>
<evidence type="ECO:0000256" key="6">
    <source>
        <dbReference type="ARBA" id="ARBA00023136"/>
    </source>
</evidence>
<dbReference type="PROSITE" id="PS50928">
    <property type="entry name" value="ABC_TM1"/>
    <property type="match status" value="1"/>
</dbReference>
<dbReference type="InterPro" id="IPR000515">
    <property type="entry name" value="MetI-like"/>
</dbReference>
<comment type="similarity">
    <text evidence="7">Belongs to the binding-protein-dependent transport system permease family.</text>
</comment>
<dbReference type="AlphaFoldDB" id="A0A1M5Y526"/>
<evidence type="ECO:0000256" key="7">
    <source>
        <dbReference type="RuleBase" id="RU363032"/>
    </source>
</evidence>
<feature type="transmembrane region" description="Helical" evidence="7">
    <location>
        <begin position="149"/>
        <end position="166"/>
    </location>
</feature>
<feature type="transmembrane region" description="Helical" evidence="7">
    <location>
        <begin position="124"/>
        <end position="143"/>
    </location>
</feature>
<accession>A0A1M5Y526</accession>
<evidence type="ECO:0000313" key="9">
    <source>
        <dbReference type="EMBL" id="SHI06573.1"/>
    </source>
</evidence>
<evidence type="ECO:0000256" key="5">
    <source>
        <dbReference type="ARBA" id="ARBA00022989"/>
    </source>
</evidence>
<keyword evidence="4 7" id="KW-0812">Transmembrane</keyword>
<evidence type="ECO:0000256" key="1">
    <source>
        <dbReference type="ARBA" id="ARBA00004651"/>
    </source>
</evidence>